<accession>A0A401ZU96</accession>
<dbReference type="Proteomes" id="UP000287352">
    <property type="component" value="Unassembled WGS sequence"/>
</dbReference>
<reference evidence="2" key="1">
    <citation type="submission" date="2018-12" db="EMBL/GenBank/DDBJ databases">
        <title>Tengunoibacter tsumagoiensis gen. nov., sp. nov., Dictyobacter kobayashii sp. nov., D. alpinus sp. nov., and D. joshuensis sp. nov. and description of Dictyobacteraceae fam. nov. within the order Ktedonobacterales isolated from Tengu-no-mugimeshi.</title>
        <authorList>
            <person name="Wang C.M."/>
            <person name="Zheng Y."/>
            <person name="Sakai Y."/>
            <person name="Toyoda A."/>
            <person name="Minakuchi Y."/>
            <person name="Abe K."/>
            <person name="Yokota A."/>
            <person name="Yabe S."/>
        </authorList>
    </citation>
    <scope>NUCLEOTIDE SEQUENCE [LARGE SCALE GENOMIC DNA]</scope>
    <source>
        <strain evidence="2">Uno3</strain>
    </source>
</reference>
<comment type="caution">
    <text evidence="1">The sequence shown here is derived from an EMBL/GenBank/DDBJ whole genome shotgun (WGS) entry which is preliminary data.</text>
</comment>
<protein>
    <recommendedName>
        <fullName evidence="3">YtxH domain-containing protein</fullName>
    </recommendedName>
</protein>
<sequence>MKFITGLLFGLGLGVLVGIIFAPQSGEATRAQLAEQGIQLRTGQLNDEVRARAQEALVQGRDLYSRTKTELNDRYNRVKSGEL</sequence>
<proteinExistence type="predicted"/>
<evidence type="ECO:0000313" key="2">
    <source>
        <dbReference type="Proteomes" id="UP000287352"/>
    </source>
</evidence>
<dbReference type="RefSeq" id="WP_126578114.1">
    <property type="nucleotide sequence ID" value="NZ_BIFR01000001.1"/>
</dbReference>
<organism evidence="1 2">
    <name type="scientific">Tengunoibacter tsumagoiensis</name>
    <dbReference type="NCBI Taxonomy" id="2014871"/>
    <lineage>
        <taxon>Bacteria</taxon>
        <taxon>Bacillati</taxon>
        <taxon>Chloroflexota</taxon>
        <taxon>Ktedonobacteria</taxon>
        <taxon>Ktedonobacterales</taxon>
        <taxon>Dictyobacteraceae</taxon>
        <taxon>Tengunoibacter</taxon>
    </lineage>
</organism>
<evidence type="ECO:0008006" key="3">
    <source>
        <dbReference type="Google" id="ProtNLM"/>
    </source>
</evidence>
<keyword evidence="2" id="KW-1185">Reference proteome</keyword>
<dbReference type="AlphaFoldDB" id="A0A401ZU96"/>
<name>A0A401ZU96_9CHLR</name>
<dbReference type="Pfam" id="PF12732">
    <property type="entry name" value="YtxH"/>
    <property type="match status" value="1"/>
</dbReference>
<dbReference type="OrthoDB" id="166021at2"/>
<evidence type="ECO:0000313" key="1">
    <source>
        <dbReference type="EMBL" id="GCE10518.1"/>
    </source>
</evidence>
<gene>
    <name evidence="1" type="ORF">KTT_03770</name>
</gene>
<dbReference type="EMBL" id="BIFR01000001">
    <property type="protein sequence ID" value="GCE10518.1"/>
    <property type="molecule type" value="Genomic_DNA"/>
</dbReference>
<dbReference type="InterPro" id="IPR024623">
    <property type="entry name" value="YtxH"/>
</dbReference>